<dbReference type="eggNOG" id="ENOG502QVB2">
    <property type="taxonomic scope" value="Eukaryota"/>
</dbReference>
<dbReference type="InParanoid" id="D8QWI1"/>
<dbReference type="Gramene" id="EFJ35641">
    <property type="protein sequence ID" value="EFJ35641"/>
    <property type="gene ID" value="SELMODRAFT_438522"/>
</dbReference>
<evidence type="ECO:0000313" key="3">
    <source>
        <dbReference type="EMBL" id="EFJ35641.1"/>
    </source>
</evidence>
<dbReference type="AlphaFoldDB" id="D8QWI1"/>
<dbReference type="Pfam" id="PF14365">
    <property type="entry name" value="Neprosin_AP"/>
    <property type="match status" value="1"/>
</dbReference>
<dbReference type="KEGG" id="smo:SELMODRAFT_438522"/>
<dbReference type="PROSITE" id="PS52045">
    <property type="entry name" value="NEPROSIN_PEP_CD"/>
    <property type="match status" value="1"/>
</dbReference>
<keyword evidence="4" id="KW-1185">Reference proteome</keyword>
<dbReference type="OrthoDB" id="1858978at2759"/>
<dbReference type="InterPro" id="IPR053168">
    <property type="entry name" value="Glutamic_endopeptidase"/>
</dbReference>
<dbReference type="Pfam" id="PF03080">
    <property type="entry name" value="Neprosin"/>
    <property type="match status" value="1"/>
</dbReference>
<name>D8QWI1_SELML</name>
<feature type="domain" description="Neprosin PEP catalytic" evidence="2">
    <location>
        <begin position="200"/>
        <end position="453"/>
    </location>
</feature>
<gene>
    <name evidence="3" type="ORF">SELMODRAFT_438522</name>
</gene>
<dbReference type="FunFam" id="3.90.1320.10:FF:000001">
    <property type="entry name" value="Putative carboxyl-terminal proteinase"/>
    <property type="match status" value="1"/>
</dbReference>
<dbReference type="InterPro" id="IPR004314">
    <property type="entry name" value="Neprosin"/>
</dbReference>
<keyword evidence="1" id="KW-0732">Signal</keyword>
<dbReference type="Proteomes" id="UP000001514">
    <property type="component" value="Unassembled WGS sequence"/>
</dbReference>
<proteinExistence type="predicted"/>
<evidence type="ECO:0000313" key="4">
    <source>
        <dbReference type="Proteomes" id="UP000001514"/>
    </source>
</evidence>
<dbReference type="PANTHER" id="PTHR31589:SF110">
    <property type="entry name" value="PROTEIN, PUTATIVE (DUF239)-RELATED"/>
    <property type="match status" value="1"/>
</dbReference>
<evidence type="ECO:0000259" key="2">
    <source>
        <dbReference type="PROSITE" id="PS52045"/>
    </source>
</evidence>
<organism evidence="4">
    <name type="scientific">Selaginella moellendorffii</name>
    <name type="common">Spikemoss</name>
    <dbReference type="NCBI Taxonomy" id="88036"/>
    <lineage>
        <taxon>Eukaryota</taxon>
        <taxon>Viridiplantae</taxon>
        <taxon>Streptophyta</taxon>
        <taxon>Embryophyta</taxon>
        <taxon>Tracheophyta</taxon>
        <taxon>Lycopodiopsida</taxon>
        <taxon>Selaginellales</taxon>
        <taxon>Selaginellaceae</taxon>
        <taxon>Selaginella</taxon>
    </lineage>
</organism>
<dbReference type="EMBL" id="GL377568">
    <property type="protein sequence ID" value="EFJ35641.1"/>
    <property type="molecule type" value="Genomic_DNA"/>
</dbReference>
<sequence>MARRRRSPWPGLLLAVVLLVLSLGLEASNPNGTAIRGNLVKLGGNARSFRGRGRGSSRLLKIQKQINAMNKQPVKTIRSPDGDLIDCVLLRNQPAFDHPKLKHHQLQEEPMIWPNNLAKETSTEQDVVSIRVTQMWHQCGKQCPRGTVPIRRTTIDDILRAGSVRRYGRKFHKPPNPSRSNSSGAAASFQASSLMAMPEAMDSNGHEHAIAYTTGQFYGAQASLNVWRPDIDVPNEFSLSQIWLLGGSFADDLNSIEAGWQVSPELYGDSNPRLFTYWTSDSYQATGCYNLLCSGFIQTGSDIAIGASISPVSSYDGPQYDIRILVWKDPRTGNWWMRLGDRTLVGYWPAEIFSHLTDYASMVEFGGEVVNTQPDGSHTATQMGSGRFPSRGFAEASYFRNIGVVDSDNELQSHPVLQTLAEHPNCYGIVKAGSSDWGQYFYYGGPGSNPTCR</sequence>
<dbReference type="Gene3D" id="3.90.1320.10">
    <property type="entry name" value="Outer-capsid protein sigma 3, large lobe"/>
    <property type="match status" value="1"/>
</dbReference>
<dbReference type="STRING" id="88036.D8QWI1"/>
<reference evidence="3 4" key="1">
    <citation type="journal article" date="2011" name="Science">
        <title>The Selaginella genome identifies genetic changes associated with the evolution of vascular plants.</title>
        <authorList>
            <person name="Banks J.A."/>
            <person name="Nishiyama T."/>
            <person name="Hasebe M."/>
            <person name="Bowman J.L."/>
            <person name="Gribskov M."/>
            <person name="dePamphilis C."/>
            <person name="Albert V.A."/>
            <person name="Aono N."/>
            <person name="Aoyama T."/>
            <person name="Ambrose B.A."/>
            <person name="Ashton N.W."/>
            <person name="Axtell M.J."/>
            <person name="Barker E."/>
            <person name="Barker M.S."/>
            <person name="Bennetzen J.L."/>
            <person name="Bonawitz N.D."/>
            <person name="Chapple C."/>
            <person name="Cheng C."/>
            <person name="Correa L.G."/>
            <person name="Dacre M."/>
            <person name="DeBarry J."/>
            <person name="Dreyer I."/>
            <person name="Elias M."/>
            <person name="Engstrom E.M."/>
            <person name="Estelle M."/>
            <person name="Feng L."/>
            <person name="Finet C."/>
            <person name="Floyd S.K."/>
            <person name="Frommer W.B."/>
            <person name="Fujita T."/>
            <person name="Gramzow L."/>
            <person name="Gutensohn M."/>
            <person name="Harholt J."/>
            <person name="Hattori M."/>
            <person name="Heyl A."/>
            <person name="Hirai T."/>
            <person name="Hiwatashi Y."/>
            <person name="Ishikawa M."/>
            <person name="Iwata M."/>
            <person name="Karol K.G."/>
            <person name="Koehler B."/>
            <person name="Kolukisaoglu U."/>
            <person name="Kubo M."/>
            <person name="Kurata T."/>
            <person name="Lalonde S."/>
            <person name="Li K."/>
            <person name="Li Y."/>
            <person name="Litt A."/>
            <person name="Lyons E."/>
            <person name="Manning G."/>
            <person name="Maruyama T."/>
            <person name="Michael T.P."/>
            <person name="Mikami K."/>
            <person name="Miyazaki S."/>
            <person name="Morinaga S."/>
            <person name="Murata T."/>
            <person name="Mueller-Roeber B."/>
            <person name="Nelson D.R."/>
            <person name="Obara M."/>
            <person name="Oguri Y."/>
            <person name="Olmstead R.G."/>
            <person name="Onodera N."/>
            <person name="Petersen B.L."/>
            <person name="Pils B."/>
            <person name="Prigge M."/>
            <person name="Rensing S.A."/>
            <person name="Riano-Pachon D.M."/>
            <person name="Roberts A.W."/>
            <person name="Sato Y."/>
            <person name="Scheller H.V."/>
            <person name="Schulz B."/>
            <person name="Schulz C."/>
            <person name="Shakirov E.V."/>
            <person name="Shibagaki N."/>
            <person name="Shinohara N."/>
            <person name="Shippen D.E."/>
            <person name="Soerensen I."/>
            <person name="Sotooka R."/>
            <person name="Sugimoto N."/>
            <person name="Sugita M."/>
            <person name="Sumikawa N."/>
            <person name="Tanurdzic M."/>
            <person name="Theissen G."/>
            <person name="Ulvskov P."/>
            <person name="Wakazuki S."/>
            <person name="Weng J.K."/>
            <person name="Willats W.W."/>
            <person name="Wipf D."/>
            <person name="Wolf P.G."/>
            <person name="Yang L."/>
            <person name="Zimmer A.D."/>
            <person name="Zhu Q."/>
            <person name="Mitros T."/>
            <person name="Hellsten U."/>
            <person name="Loque D."/>
            <person name="Otillar R."/>
            <person name="Salamov A."/>
            <person name="Schmutz J."/>
            <person name="Shapiro H."/>
            <person name="Lindquist E."/>
            <person name="Lucas S."/>
            <person name="Rokhsar D."/>
            <person name="Grigoriev I.V."/>
        </authorList>
    </citation>
    <scope>NUCLEOTIDE SEQUENCE [LARGE SCALE GENOMIC DNA]</scope>
</reference>
<feature type="signal peptide" evidence="1">
    <location>
        <begin position="1"/>
        <end position="27"/>
    </location>
</feature>
<dbReference type="FunCoup" id="D8QWI1">
    <property type="interactions" value="492"/>
</dbReference>
<dbReference type="PANTHER" id="PTHR31589">
    <property type="entry name" value="PROTEIN, PUTATIVE (DUF239)-RELATED-RELATED"/>
    <property type="match status" value="1"/>
</dbReference>
<protein>
    <recommendedName>
        <fullName evidence="2">Neprosin PEP catalytic domain-containing protein</fullName>
    </recommendedName>
</protein>
<feature type="chain" id="PRO_5003121312" description="Neprosin PEP catalytic domain-containing protein" evidence="1">
    <location>
        <begin position="28"/>
        <end position="453"/>
    </location>
</feature>
<dbReference type="OMA" id="HATAVEW"/>
<dbReference type="InterPro" id="IPR025521">
    <property type="entry name" value="Neprosin_propep"/>
</dbReference>
<dbReference type="HOGENOM" id="CLU_030538_1_1_1"/>
<evidence type="ECO:0000256" key="1">
    <source>
        <dbReference type="SAM" id="SignalP"/>
    </source>
</evidence>
<accession>D8QWI1</accession>